<dbReference type="InterPro" id="IPR028579">
    <property type="entry name" value="Thym_Pase_Put"/>
</dbReference>
<dbReference type="InterPro" id="IPR017459">
    <property type="entry name" value="Glycosyl_Trfase_fam3_N_dom"/>
</dbReference>
<dbReference type="Gene3D" id="1.20.970.50">
    <property type="match status" value="1"/>
</dbReference>
<reference evidence="6 7" key="1">
    <citation type="submission" date="2024-03" db="EMBL/GenBank/DDBJ databases">
        <title>Novel species of the genus Variovorax.</title>
        <authorList>
            <person name="Liu Q."/>
            <person name="Xin Y.-H."/>
        </authorList>
    </citation>
    <scope>NUCLEOTIDE SEQUENCE [LARGE SCALE GENOMIC DNA]</scope>
    <source>
        <strain evidence="6 7">KACC 18501</strain>
    </source>
</reference>
<dbReference type="PANTHER" id="PTHR10515">
    <property type="entry name" value="THYMIDINE PHOSPHORYLASE"/>
    <property type="match status" value="1"/>
</dbReference>
<dbReference type="InterPro" id="IPR013466">
    <property type="entry name" value="Thymidine/AMP_Pase"/>
</dbReference>
<dbReference type="EMBL" id="JBBKZV010000039">
    <property type="protein sequence ID" value="MEJ8826720.1"/>
    <property type="molecule type" value="Genomic_DNA"/>
</dbReference>
<dbReference type="SUPFAM" id="SSF47648">
    <property type="entry name" value="Nucleoside phosphorylase/phosphoribosyltransferase N-terminal domain"/>
    <property type="match status" value="1"/>
</dbReference>
<dbReference type="PANTHER" id="PTHR10515:SF0">
    <property type="entry name" value="THYMIDINE PHOSPHORYLASE"/>
    <property type="match status" value="1"/>
</dbReference>
<gene>
    <name evidence="6" type="ORF">WKW80_32725</name>
</gene>
<proteinExistence type="inferred from homology"/>
<dbReference type="InterPro" id="IPR017872">
    <property type="entry name" value="Pyrmidine_PPase_CS"/>
</dbReference>
<accession>A0ABU8W9J7</accession>
<keyword evidence="7" id="KW-1185">Reference proteome</keyword>
<dbReference type="InterPro" id="IPR035902">
    <property type="entry name" value="Nuc_phospho_transferase"/>
</dbReference>
<dbReference type="InterPro" id="IPR000053">
    <property type="entry name" value="Thymidine/pyrmidine_PPase"/>
</dbReference>
<dbReference type="RefSeq" id="WP_340367753.1">
    <property type="nucleotide sequence ID" value="NZ_JBBKZV010000039.1"/>
</dbReference>
<sequence>MSFNALLARRAGIDTYQQPVVYLRSDCDVCKAEGFQSQAQVEVTSDGRHLLAVLHQVSGNWLRNDEIALSESAWNLMGASEGDELVVRHPPVLDSLTHLRSKLHGERLHYAALRALMDDVSRGRVPDIHLASFVTMCAGDGLDLEETVALTRAMVDVGERLDWGMSPVVDKHCIGGLPGNRTTLIVVPIVAACGVVMPKTSSRAITSAAGTADVMETLAPVDLDLAAMRRVVERECGCIVWGNAMRLSPADDMLIRVERPLSIDSEGLMVASILSKKAAMGSQRVLIDIPLGVLTKVRSPAAADRLSRGLVSVGAALGLQVQTVFTDGSQPVGRGVGPALEAMDVMAVLERRADAPQDLRDRALLLAGLILEMSGKAAPERGNLMAREVLDDGRALAKFIAICEAQGGLRVPPRAAHVRSVRAPVDGMVSAIDTRLVARTAKLAGAPRDPAAGASMHVRVSDRVKRDDPLYTLHAQSLGALQYALSFVHSQLPIVRIDAGVGMASVTAP</sequence>
<dbReference type="SUPFAM" id="SSF54680">
    <property type="entry name" value="Pyrimidine nucleoside phosphorylase C-terminal domain"/>
    <property type="match status" value="1"/>
</dbReference>
<dbReference type="InterPro" id="IPR036566">
    <property type="entry name" value="PYNP-like_C_sf"/>
</dbReference>
<feature type="domain" description="Pyrimidine nucleoside phosphorylase C-terminal" evidence="5">
    <location>
        <begin position="428"/>
        <end position="495"/>
    </location>
</feature>
<organism evidence="6 7">
    <name type="scientific">Variovorax humicola</name>
    <dbReference type="NCBI Taxonomy" id="1769758"/>
    <lineage>
        <taxon>Bacteria</taxon>
        <taxon>Pseudomonadati</taxon>
        <taxon>Pseudomonadota</taxon>
        <taxon>Betaproteobacteria</taxon>
        <taxon>Burkholderiales</taxon>
        <taxon>Comamonadaceae</taxon>
        <taxon>Variovorax</taxon>
    </lineage>
</organism>
<name>A0ABU8W9J7_9BURK</name>
<dbReference type="SUPFAM" id="SSF52418">
    <property type="entry name" value="Nucleoside phosphorylase/phosphoribosyltransferase catalytic domain"/>
    <property type="match status" value="1"/>
</dbReference>
<keyword evidence="2 4" id="KW-0808">Transferase</keyword>
<evidence type="ECO:0000256" key="2">
    <source>
        <dbReference type="ARBA" id="ARBA00022679"/>
    </source>
</evidence>
<dbReference type="InterPro" id="IPR036320">
    <property type="entry name" value="Glycosyl_Trfase_fam3_N_dom_sf"/>
</dbReference>
<dbReference type="PROSITE" id="PS00647">
    <property type="entry name" value="THYMID_PHOSPHORYLASE"/>
    <property type="match status" value="1"/>
</dbReference>
<dbReference type="InterPro" id="IPR013102">
    <property type="entry name" value="PYNP_C"/>
</dbReference>
<dbReference type="Pfam" id="PF00591">
    <property type="entry name" value="Glycos_transf_3"/>
    <property type="match status" value="1"/>
</dbReference>
<comment type="catalytic activity">
    <reaction evidence="3 4">
        <text>thymidine + phosphate = 2-deoxy-alpha-D-ribose 1-phosphate + thymine</text>
        <dbReference type="Rhea" id="RHEA:16037"/>
        <dbReference type="ChEBI" id="CHEBI:17748"/>
        <dbReference type="ChEBI" id="CHEBI:17821"/>
        <dbReference type="ChEBI" id="CHEBI:43474"/>
        <dbReference type="ChEBI" id="CHEBI:57259"/>
        <dbReference type="EC" id="2.4.2.4"/>
    </reaction>
</comment>
<dbReference type="EC" id="2.4.2.4" evidence="4"/>
<comment type="similarity">
    <text evidence="4">Belongs to the thymidine/pyrimidine-nucleoside phosphorylase family. Type 2 subfamily.</text>
</comment>
<dbReference type="Pfam" id="PF02885">
    <property type="entry name" value="Glycos_trans_3N"/>
    <property type="match status" value="1"/>
</dbReference>
<comment type="caution">
    <text evidence="6">The sequence shown here is derived from an EMBL/GenBank/DDBJ whole genome shotgun (WGS) entry which is preliminary data.</text>
</comment>
<dbReference type="NCBIfam" id="TIGR02645">
    <property type="entry name" value="ARCH_P_rylase"/>
    <property type="match status" value="1"/>
</dbReference>
<dbReference type="Proteomes" id="UP001363010">
    <property type="component" value="Unassembled WGS sequence"/>
</dbReference>
<evidence type="ECO:0000256" key="1">
    <source>
        <dbReference type="ARBA" id="ARBA00022676"/>
    </source>
</evidence>
<evidence type="ECO:0000256" key="3">
    <source>
        <dbReference type="ARBA" id="ARBA00048550"/>
    </source>
</evidence>
<evidence type="ECO:0000259" key="5">
    <source>
        <dbReference type="SMART" id="SM00941"/>
    </source>
</evidence>
<dbReference type="Gene3D" id="3.90.1170.30">
    <property type="entry name" value="Pyrimidine nucleoside phosphorylase-like, C-terminal domain"/>
    <property type="match status" value="1"/>
</dbReference>
<evidence type="ECO:0000256" key="4">
    <source>
        <dbReference type="HAMAP-Rule" id="MF_00703"/>
    </source>
</evidence>
<evidence type="ECO:0000313" key="6">
    <source>
        <dbReference type="EMBL" id="MEJ8826720.1"/>
    </source>
</evidence>
<protein>
    <recommendedName>
        <fullName evidence="4">Putative thymidine phosphorylase</fullName>
        <ecNumber evidence="4">2.4.2.4</ecNumber>
    </recommendedName>
    <alternativeName>
        <fullName evidence="4">TdRPase</fullName>
    </alternativeName>
</protein>
<dbReference type="InterPro" id="IPR000312">
    <property type="entry name" value="Glycosyl_Trfase_fam3"/>
</dbReference>
<dbReference type="HAMAP" id="MF_00703">
    <property type="entry name" value="Thymid_phosp_2"/>
    <property type="match status" value="1"/>
</dbReference>
<dbReference type="Gene3D" id="3.40.1030.10">
    <property type="entry name" value="Nucleoside phosphorylase/phosphoribosyltransferase catalytic domain"/>
    <property type="match status" value="1"/>
</dbReference>
<evidence type="ECO:0000313" key="7">
    <source>
        <dbReference type="Proteomes" id="UP001363010"/>
    </source>
</evidence>
<dbReference type="Pfam" id="PF07831">
    <property type="entry name" value="PYNP_C"/>
    <property type="match status" value="1"/>
</dbReference>
<keyword evidence="1 4" id="KW-0328">Glycosyltransferase</keyword>
<dbReference type="NCBIfam" id="NF003338">
    <property type="entry name" value="PRK04350.1"/>
    <property type="match status" value="1"/>
</dbReference>
<dbReference type="SMART" id="SM00941">
    <property type="entry name" value="PYNP_C"/>
    <property type="match status" value="1"/>
</dbReference>